<dbReference type="GO" id="GO:0005886">
    <property type="term" value="C:plasma membrane"/>
    <property type="evidence" value="ECO:0007669"/>
    <property type="project" value="UniProtKB-SubCell"/>
</dbReference>
<evidence type="ECO:0000256" key="2">
    <source>
        <dbReference type="ARBA" id="ARBA00010388"/>
    </source>
</evidence>
<evidence type="ECO:0000256" key="7">
    <source>
        <dbReference type="SAM" id="MobiDB-lite"/>
    </source>
</evidence>
<evidence type="ECO:0000256" key="8">
    <source>
        <dbReference type="SAM" id="Phobius"/>
    </source>
</evidence>
<evidence type="ECO:0000256" key="3">
    <source>
        <dbReference type="ARBA" id="ARBA00022475"/>
    </source>
</evidence>
<dbReference type="Pfam" id="PF00420">
    <property type="entry name" value="Oxidored_q2"/>
    <property type="match status" value="1"/>
</dbReference>
<keyword evidence="6 8" id="KW-0472">Membrane</keyword>
<dbReference type="AlphaFoldDB" id="A0A318SCG6"/>
<dbReference type="NCBIfam" id="NF006573">
    <property type="entry name" value="PRK09094.1"/>
    <property type="match status" value="1"/>
</dbReference>
<dbReference type="PANTHER" id="PTHR34583:SF2">
    <property type="entry name" value="ANTIPORTER SUBUNIT MNHC2-RELATED"/>
    <property type="match status" value="1"/>
</dbReference>
<dbReference type="OrthoDB" id="9799219at2"/>
<feature type="transmembrane region" description="Helical" evidence="8">
    <location>
        <begin position="6"/>
        <end position="21"/>
    </location>
</feature>
<comment type="subcellular location">
    <subcellularLocation>
        <location evidence="1">Cell membrane</location>
        <topology evidence="1">Multi-pass membrane protein</topology>
    </subcellularLocation>
</comment>
<proteinExistence type="inferred from homology"/>
<organism evidence="9 10">
    <name type="scientific">Deinococcus yavapaiensis KR-236</name>
    <dbReference type="NCBI Taxonomy" id="694435"/>
    <lineage>
        <taxon>Bacteria</taxon>
        <taxon>Thermotogati</taxon>
        <taxon>Deinococcota</taxon>
        <taxon>Deinococci</taxon>
        <taxon>Deinococcales</taxon>
        <taxon>Deinococcaceae</taxon>
        <taxon>Deinococcus</taxon>
    </lineage>
</organism>
<keyword evidence="4 8" id="KW-0812">Transmembrane</keyword>
<sequence length="148" mass="15380">MEVLYAGLTAFLVGTGVYLLLSRAILRVVLGLAFVSYGVNLAILATGGLRLDAPPLLSVEGPYVDPLPQALILTAIVIGFGTTALLLTLAVRTHHATGKDDVAAFEDELQRDAVDEGQVADPEHPTNPELPADVDADAPILAPSGGRS</sequence>
<dbReference type="InterPro" id="IPR039428">
    <property type="entry name" value="NUOK/Mnh_C1-like"/>
</dbReference>
<keyword evidence="5 8" id="KW-1133">Transmembrane helix</keyword>
<evidence type="ECO:0000256" key="4">
    <source>
        <dbReference type="ARBA" id="ARBA00022692"/>
    </source>
</evidence>
<evidence type="ECO:0000256" key="6">
    <source>
        <dbReference type="ARBA" id="ARBA00023136"/>
    </source>
</evidence>
<keyword evidence="10" id="KW-1185">Reference proteome</keyword>
<evidence type="ECO:0000313" key="9">
    <source>
        <dbReference type="EMBL" id="PYE56541.1"/>
    </source>
</evidence>
<dbReference type="EMBL" id="QJSX01000001">
    <property type="protein sequence ID" value="PYE56541.1"/>
    <property type="molecule type" value="Genomic_DNA"/>
</dbReference>
<feature type="transmembrane region" description="Helical" evidence="8">
    <location>
        <begin position="28"/>
        <end position="49"/>
    </location>
</feature>
<comment type="similarity">
    <text evidence="2">Belongs to the CPA3 antiporters (TC 2.A.63) subunit C family.</text>
</comment>
<reference evidence="9 10" key="1">
    <citation type="submission" date="2018-06" db="EMBL/GenBank/DDBJ databases">
        <title>Genomic Encyclopedia of Type Strains, Phase IV (KMG-IV): sequencing the most valuable type-strain genomes for metagenomic binning, comparative biology and taxonomic classification.</title>
        <authorList>
            <person name="Goeker M."/>
        </authorList>
    </citation>
    <scope>NUCLEOTIDE SEQUENCE [LARGE SCALE GENOMIC DNA]</scope>
    <source>
        <strain evidence="9 10">DSM 18048</strain>
    </source>
</reference>
<evidence type="ECO:0000256" key="1">
    <source>
        <dbReference type="ARBA" id="ARBA00004651"/>
    </source>
</evidence>
<keyword evidence="3" id="KW-1003">Cell membrane</keyword>
<evidence type="ECO:0000313" key="10">
    <source>
        <dbReference type="Proteomes" id="UP000248326"/>
    </source>
</evidence>
<protein>
    <submittedName>
        <fullName evidence="9">Multicomponent Na+:H+ antiporter subunit C</fullName>
    </submittedName>
</protein>
<evidence type="ECO:0000256" key="5">
    <source>
        <dbReference type="ARBA" id="ARBA00022989"/>
    </source>
</evidence>
<feature type="region of interest" description="Disordered" evidence="7">
    <location>
        <begin position="113"/>
        <end position="148"/>
    </location>
</feature>
<feature type="transmembrane region" description="Helical" evidence="8">
    <location>
        <begin position="69"/>
        <end position="91"/>
    </location>
</feature>
<dbReference type="Gene3D" id="1.10.287.3510">
    <property type="match status" value="1"/>
</dbReference>
<dbReference type="PANTHER" id="PTHR34583">
    <property type="entry name" value="ANTIPORTER SUBUNIT MNHC2-RELATED"/>
    <property type="match status" value="1"/>
</dbReference>
<accession>A0A318SCG6</accession>
<dbReference type="Proteomes" id="UP000248326">
    <property type="component" value="Unassembled WGS sequence"/>
</dbReference>
<dbReference type="RefSeq" id="WP_110885018.1">
    <property type="nucleotide sequence ID" value="NZ_QJSX01000001.1"/>
</dbReference>
<dbReference type="InterPro" id="IPR050601">
    <property type="entry name" value="CPA3_antiporter_subunitC"/>
</dbReference>
<gene>
    <name evidence="9" type="ORF">DES52_101345</name>
</gene>
<comment type="caution">
    <text evidence="9">The sequence shown here is derived from an EMBL/GenBank/DDBJ whole genome shotgun (WGS) entry which is preliminary data.</text>
</comment>
<name>A0A318SCG6_9DEIO</name>